<sequence length="463" mass="53154">MIQSEDDFFDLFEKEVSNHELSLFLGAGSSMDAGLISLFDLMNPLSKDLKIKMNEKTNLFNIAQFYIDKFGKQQLVSTLHDELKKLPKSTNLIDNLLKLNSKTIWTTNYDTIIEDKFLKLGIKSNVVYKENQIHSVENNKINIIKINGQLSDADSIVISTTDLAENKERNELLFTFLSKELATNSFLFIGYSFQDNVILSTLLKLKKIMGQFAATHFTIMKKECDDKVQEQKMFINYLEKNYNIQTLLVDDYPDIPRKVKQLRNHMINKNILLSGALWDVSEDQQEFAYSLMKELSSELLDMDGYYNLHTGMGMNIGAYFAGEAFKHIQDKNILYPERRLALKPFALDTTKNENDELRHGLVNDCKIFIFAFGDKNPNHDGESGVIKEYKEALKVHKYNAIYIPIASTGLAAEEVYDLISKDGINNYPYLSDYMEKLKSEKEPSNIVKMIKQIIESGRSYLAS</sequence>
<dbReference type="Proteomes" id="UP000051249">
    <property type="component" value="Unassembled WGS sequence"/>
</dbReference>
<comment type="caution">
    <text evidence="2">The sequence shown here is derived from an EMBL/GenBank/DDBJ whole genome shotgun (WGS) entry which is preliminary data.</text>
</comment>
<accession>A0A0R2N3P6</accession>
<name>A0A0R2N3P6_9LACO</name>
<dbReference type="PATRIC" id="fig|480391.4.peg.1610"/>
<evidence type="ECO:0000313" key="2">
    <source>
        <dbReference type="EMBL" id="KRO20520.1"/>
    </source>
</evidence>
<proteinExistence type="predicted"/>
<dbReference type="RefSeq" id="WP_057800532.1">
    <property type="nucleotide sequence ID" value="NZ_JAAXPP010000056.1"/>
</dbReference>
<reference evidence="2 3" key="1">
    <citation type="journal article" date="2015" name="Genome Announc.">
        <title>Expanding the biotechnology potential of lactobacilli through comparative genomics of 213 strains and associated genera.</title>
        <authorList>
            <person name="Sun Z."/>
            <person name="Harris H.M."/>
            <person name="McCann A."/>
            <person name="Guo C."/>
            <person name="Argimon S."/>
            <person name="Zhang W."/>
            <person name="Yang X."/>
            <person name="Jeffery I.B."/>
            <person name="Cooney J.C."/>
            <person name="Kagawa T.F."/>
            <person name="Liu W."/>
            <person name="Song Y."/>
            <person name="Salvetti E."/>
            <person name="Wrobel A."/>
            <person name="Rasinkangas P."/>
            <person name="Parkhill J."/>
            <person name="Rea M.C."/>
            <person name="O'Sullivan O."/>
            <person name="Ritari J."/>
            <person name="Douillard F.P."/>
            <person name="Paul Ross R."/>
            <person name="Yang R."/>
            <person name="Briner A.E."/>
            <person name="Felis G.E."/>
            <person name="de Vos W.M."/>
            <person name="Barrangou R."/>
            <person name="Klaenhammer T.R."/>
            <person name="Caufield P.W."/>
            <person name="Cui Y."/>
            <person name="Zhang H."/>
            <person name="O'Toole P.W."/>
        </authorList>
    </citation>
    <scope>NUCLEOTIDE SEQUENCE [LARGE SCALE GENOMIC DNA]</scope>
    <source>
        <strain evidence="2 3">DSM 23026</strain>
    </source>
</reference>
<dbReference type="AlphaFoldDB" id="A0A0R2N3P6"/>
<protein>
    <recommendedName>
        <fullName evidence="1">NAD(+) hydrolase ThsA Sir2/TIR-associating SLOG domain-containing protein</fullName>
    </recommendedName>
</protein>
<organism evidence="2 3">
    <name type="scientific">Pediococcus argentinicus</name>
    <dbReference type="NCBI Taxonomy" id="480391"/>
    <lineage>
        <taxon>Bacteria</taxon>
        <taxon>Bacillati</taxon>
        <taxon>Bacillota</taxon>
        <taxon>Bacilli</taxon>
        <taxon>Lactobacillales</taxon>
        <taxon>Lactobacillaceae</taxon>
        <taxon>Pediococcus</taxon>
    </lineage>
</organism>
<dbReference type="Pfam" id="PF13289">
    <property type="entry name" value="SIR2_2"/>
    <property type="match status" value="1"/>
</dbReference>
<dbReference type="EMBL" id="JQCQ01000062">
    <property type="protein sequence ID" value="KRO20520.1"/>
    <property type="molecule type" value="Genomic_DNA"/>
</dbReference>
<dbReference type="InterPro" id="IPR041486">
    <property type="entry name" value="ThsA_STALD"/>
</dbReference>
<gene>
    <name evidence="2" type="ORF">IV88_GL001581</name>
</gene>
<feature type="domain" description="NAD(+) hydrolase ThsA Sir2/TIR-associating SLOG" evidence="1">
    <location>
        <begin position="255"/>
        <end position="455"/>
    </location>
</feature>
<evidence type="ECO:0000259" key="1">
    <source>
        <dbReference type="Pfam" id="PF18185"/>
    </source>
</evidence>
<dbReference type="Pfam" id="PF18185">
    <property type="entry name" value="STALD"/>
    <property type="match status" value="1"/>
</dbReference>
<keyword evidence="3" id="KW-1185">Reference proteome</keyword>
<evidence type="ECO:0000313" key="3">
    <source>
        <dbReference type="Proteomes" id="UP000051249"/>
    </source>
</evidence>